<dbReference type="AlphaFoldDB" id="A0A2T7BI99"/>
<keyword evidence="1" id="KW-1133">Transmembrane helix</keyword>
<evidence type="ECO:0000313" key="2">
    <source>
        <dbReference type="EMBL" id="PUZ26011.1"/>
    </source>
</evidence>
<dbReference type="EMBL" id="QCYK01000002">
    <property type="protein sequence ID" value="PUZ26011.1"/>
    <property type="molecule type" value="Genomic_DNA"/>
</dbReference>
<protein>
    <submittedName>
        <fullName evidence="2">Uncharacterized protein</fullName>
    </submittedName>
</protein>
<evidence type="ECO:0000313" key="3">
    <source>
        <dbReference type="Proteomes" id="UP000244450"/>
    </source>
</evidence>
<feature type="transmembrane region" description="Helical" evidence="1">
    <location>
        <begin position="81"/>
        <end position="97"/>
    </location>
</feature>
<feature type="transmembrane region" description="Helical" evidence="1">
    <location>
        <begin position="57"/>
        <end position="75"/>
    </location>
</feature>
<feature type="transmembrane region" description="Helical" evidence="1">
    <location>
        <begin position="26"/>
        <end position="45"/>
    </location>
</feature>
<accession>A0A2T7BI99</accession>
<keyword evidence="3" id="KW-1185">Reference proteome</keyword>
<proteinExistence type="predicted"/>
<organism evidence="2 3">
    <name type="scientific">Chitinophaga parva</name>
    <dbReference type="NCBI Taxonomy" id="2169414"/>
    <lineage>
        <taxon>Bacteria</taxon>
        <taxon>Pseudomonadati</taxon>
        <taxon>Bacteroidota</taxon>
        <taxon>Chitinophagia</taxon>
        <taxon>Chitinophagales</taxon>
        <taxon>Chitinophagaceae</taxon>
        <taxon>Chitinophaga</taxon>
    </lineage>
</organism>
<sequence>MMHGLVGILFLFNAIGAYHEPHPSYAMSGFFLVLGLVSVALPFVLRRFRNFTQVNTMARVFQAFACFSGSLYFLSHSKPDIAVLLLAVGIGVAYVGYAEHKIMQPAFAKLDMTGITLPTTFSEKLFPWTDLQNAVVRNDLFTVDFKNNKILQLEILDDLPATERDTINEYCQGRL</sequence>
<keyword evidence="1" id="KW-0812">Transmembrane</keyword>
<keyword evidence="1" id="KW-0472">Membrane</keyword>
<dbReference type="Proteomes" id="UP000244450">
    <property type="component" value="Unassembled WGS sequence"/>
</dbReference>
<name>A0A2T7BI99_9BACT</name>
<evidence type="ECO:0000256" key="1">
    <source>
        <dbReference type="SAM" id="Phobius"/>
    </source>
</evidence>
<gene>
    <name evidence="2" type="ORF">DCC81_17355</name>
</gene>
<comment type="caution">
    <text evidence="2">The sequence shown here is derived from an EMBL/GenBank/DDBJ whole genome shotgun (WGS) entry which is preliminary data.</text>
</comment>
<reference evidence="2 3" key="1">
    <citation type="submission" date="2018-04" db="EMBL/GenBank/DDBJ databases">
        <title>Chitinophaga fuyangensis sp. nov., isolated from soil in a chemical factory.</title>
        <authorList>
            <person name="Chen K."/>
        </authorList>
    </citation>
    <scope>NUCLEOTIDE SEQUENCE [LARGE SCALE GENOMIC DNA]</scope>
    <source>
        <strain evidence="2 3">LY-1</strain>
    </source>
</reference>